<sequence length="195" mass="21530">MRLSALIGLLTASMASLASAVAVHPEFEKRADLPSTECVQYIKYIGMYHFAYDASCGQLVFNCLANVNGTEDLWSMKNCVAAATCQGVSTLPMVKLAQCYGANISDASSLPHLNYNIYADIVGDCAWQEGGCPITFQNYVDFYYGALSAIGSTVWPSGVDFVRTNWWDYILDWTLTGDTLPYTNFDDWLHYSNSS</sequence>
<proteinExistence type="predicted"/>
<evidence type="ECO:0000256" key="1">
    <source>
        <dbReference type="SAM" id="SignalP"/>
    </source>
</evidence>
<keyword evidence="1" id="KW-0732">Signal</keyword>
<feature type="chain" id="PRO_5041220535" description="Chitin-binding type-2 domain-containing protein" evidence="1">
    <location>
        <begin position="21"/>
        <end position="195"/>
    </location>
</feature>
<organism evidence="2 3">
    <name type="scientific">Armillaria novae-zelandiae</name>
    <dbReference type="NCBI Taxonomy" id="153914"/>
    <lineage>
        <taxon>Eukaryota</taxon>
        <taxon>Fungi</taxon>
        <taxon>Dikarya</taxon>
        <taxon>Basidiomycota</taxon>
        <taxon>Agaricomycotina</taxon>
        <taxon>Agaricomycetes</taxon>
        <taxon>Agaricomycetidae</taxon>
        <taxon>Agaricales</taxon>
        <taxon>Marasmiineae</taxon>
        <taxon>Physalacriaceae</taxon>
        <taxon>Armillaria</taxon>
    </lineage>
</organism>
<dbReference type="AlphaFoldDB" id="A0AA39T7X1"/>
<gene>
    <name evidence="2" type="ORF">IW261DRAFT_1345303</name>
</gene>
<keyword evidence="3" id="KW-1185">Reference proteome</keyword>
<protein>
    <recommendedName>
        <fullName evidence="4">Chitin-binding type-2 domain-containing protein</fullName>
    </recommendedName>
</protein>
<reference evidence="2" key="1">
    <citation type="submission" date="2023-06" db="EMBL/GenBank/DDBJ databases">
        <authorList>
            <consortium name="Lawrence Berkeley National Laboratory"/>
            <person name="Ahrendt S."/>
            <person name="Sahu N."/>
            <person name="Indic B."/>
            <person name="Wong-Bajracharya J."/>
            <person name="Merenyi Z."/>
            <person name="Ke H.-M."/>
            <person name="Monk M."/>
            <person name="Kocsube S."/>
            <person name="Drula E."/>
            <person name="Lipzen A."/>
            <person name="Balint B."/>
            <person name="Henrissat B."/>
            <person name="Andreopoulos B."/>
            <person name="Martin F.M."/>
            <person name="Harder C.B."/>
            <person name="Rigling D."/>
            <person name="Ford K.L."/>
            <person name="Foster G.D."/>
            <person name="Pangilinan J."/>
            <person name="Papanicolaou A."/>
            <person name="Barry K."/>
            <person name="LaButti K."/>
            <person name="Viragh M."/>
            <person name="Koriabine M."/>
            <person name="Yan M."/>
            <person name="Riley R."/>
            <person name="Champramary S."/>
            <person name="Plett K.L."/>
            <person name="Tsai I.J."/>
            <person name="Slot J."/>
            <person name="Sipos G."/>
            <person name="Plett J."/>
            <person name="Nagy L.G."/>
            <person name="Grigoriev I.V."/>
        </authorList>
    </citation>
    <scope>NUCLEOTIDE SEQUENCE</scope>
    <source>
        <strain evidence="2">ICMP 16352</strain>
    </source>
</reference>
<accession>A0AA39T7X1</accession>
<dbReference type="Proteomes" id="UP001175227">
    <property type="component" value="Unassembled WGS sequence"/>
</dbReference>
<feature type="signal peptide" evidence="1">
    <location>
        <begin position="1"/>
        <end position="20"/>
    </location>
</feature>
<evidence type="ECO:0008006" key="4">
    <source>
        <dbReference type="Google" id="ProtNLM"/>
    </source>
</evidence>
<name>A0AA39T7X1_9AGAR</name>
<comment type="caution">
    <text evidence="2">The sequence shown here is derived from an EMBL/GenBank/DDBJ whole genome shotgun (WGS) entry which is preliminary data.</text>
</comment>
<evidence type="ECO:0000313" key="3">
    <source>
        <dbReference type="Proteomes" id="UP001175227"/>
    </source>
</evidence>
<evidence type="ECO:0000313" key="2">
    <source>
        <dbReference type="EMBL" id="KAK0470621.1"/>
    </source>
</evidence>
<dbReference type="EMBL" id="JAUEPR010000062">
    <property type="protein sequence ID" value="KAK0470621.1"/>
    <property type="molecule type" value="Genomic_DNA"/>
</dbReference>